<protein>
    <recommendedName>
        <fullName evidence="6">Alcohol dehydrogenase iron-type/glycerol dehydrogenase GldA domain-containing protein</fullName>
    </recommendedName>
</protein>
<sequence>MAHETIERFDPSEDFPIITYGLPYPEALARQLSNTLHCSRPFMIVSKSLAKETDALERLNSSLNNGDAKVAGIHVGMRPHTYYSEVLEVAGEAKSSGADCVVTIGGGSLTDAAKAIVLMLANEVSTLDEMDDLFKKSNAYRSNDVLPAGETLPTIHPPKLPIICIPTTLSAGEYNPPGGATHDETKHKQLFFPPNHRGPQILIMDPALTQTTPQRVWLSTGLRAMDHCVETICSSNPKAEGTEASLRGIGLLMPGLLKTKRNPHDSRARLSCQLGAAESMKANVIYGVHVGGSHGIGHQLGPIGVPHAETTCVCLPAVQKFNAKVNASQQAIVLDAFWGQPDISTVLTKRGLVKGEADLGDALDAVIRELGLPRTLKDYGIGRDQLEGIAESSLRDVCCEWNVIPLKKKEQVLEILEMCLGDE</sequence>
<dbReference type="Proteomes" id="UP001140453">
    <property type="component" value="Unassembled WGS sequence"/>
</dbReference>
<evidence type="ECO:0000259" key="3">
    <source>
        <dbReference type="Pfam" id="PF25137"/>
    </source>
</evidence>
<gene>
    <name evidence="4" type="ORF">N0V93_008533</name>
</gene>
<dbReference type="Gene3D" id="3.40.50.1970">
    <property type="match status" value="1"/>
</dbReference>
<evidence type="ECO:0000259" key="2">
    <source>
        <dbReference type="Pfam" id="PF00465"/>
    </source>
</evidence>
<organism evidence="4 5">
    <name type="scientific">Gnomoniopsis smithogilvyi</name>
    <dbReference type="NCBI Taxonomy" id="1191159"/>
    <lineage>
        <taxon>Eukaryota</taxon>
        <taxon>Fungi</taxon>
        <taxon>Dikarya</taxon>
        <taxon>Ascomycota</taxon>
        <taxon>Pezizomycotina</taxon>
        <taxon>Sordariomycetes</taxon>
        <taxon>Sordariomycetidae</taxon>
        <taxon>Diaporthales</taxon>
        <taxon>Gnomoniaceae</taxon>
        <taxon>Gnomoniopsis</taxon>
    </lineage>
</organism>
<dbReference type="Gene3D" id="1.20.1090.10">
    <property type="entry name" value="Dehydroquinate synthase-like - alpha domain"/>
    <property type="match status" value="1"/>
</dbReference>
<reference evidence="4" key="1">
    <citation type="submission" date="2022-10" db="EMBL/GenBank/DDBJ databases">
        <title>Tapping the CABI collections for fungal endophytes: first genome assemblies for Collariella, Neodidymelliopsis, Ascochyta clinopodiicola, Didymella pomorum, Didymosphaeria variabile, Neocosmospora piperis and Neocucurbitaria cava.</title>
        <authorList>
            <person name="Hill R."/>
        </authorList>
    </citation>
    <scope>NUCLEOTIDE SEQUENCE</scope>
    <source>
        <strain evidence="4">IMI 355082</strain>
    </source>
</reference>
<dbReference type="SUPFAM" id="SSF56796">
    <property type="entry name" value="Dehydroquinate synthase-like"/>
    <property type="match status" value="1"/>
</dbReference>
<proteinExistence type="predicted"/>
<dbReference type="PANTHER" id="PTHR11496">
    <property type="entry name" value="ALCOHOL DEHYDROGENASE"/>
    <property type="match status" value="1"/>
</dbReference>
<dbReference type="PANTHER" id="PTHR11496:SF107">
    <property type="entry name" value="ALCOHOL DEHYDROGENASE, PUTATIVE (AFU_ORTHOLOGUE AFUA_1G06800)-RELATED"/>
    <property type="match status" value="1"/>
</dbReference>
<dbReference type="OrthoDB" id="339764at2759"/>
<dbReference type="CDD" id="cd08192">
    <property type="entry name" value="MAR-like"/>
    <property type="match status" value="1"/>
</dbReference>
<name>A0A9W9CTT1_9PEZI</name>
<comment type="caution">
    <text evidence="4">The sequence shown here is derived from an EMBL/GenBank/DDBJ whole genome shotgun (WGS) entry which is preliminary data.</text>
</comment>
<feature type="domain" description="Fe-containing alcohol dehydrogenase-like C-terminal" evidence="3">
    <location>
        <begin position="219"/>
        <end position="417"/>
    </location>
</feature>
<dbReference type="InterPro" id="IPR056798">
    <property type="entry name" value="ADH_Fe_C"/>
</dbReference>
<feature type="domain" description="Alcohol dehydrogenase iron-type/glycerol dehydrogenase GldA" evidence="2">
    <location>
        <begin position="34"/>
        <end position="206"/>
    </location>
</feature>
<dbReference type="InterPro" id="IPR039697">
    <property type="entry name" value="Alcohol_dehydrogenase_Fe"/>
</dbReference>
<dbReference type="Pfam" id="PF00465">
    <property type="entry name" value="Fe-ADH"/>
    <property type="match status" value="1"/>
</dbReference>
<dbReference type="InterPro" id="IPR001670">
    <property type="entry name" value="ADH_Fe/GldA"/>
</dbReference>
<dbReference type="GO" id="GO:0004022">
    <property type="term" value="F:alcohol dehydrogenase (NAD+) activity"/>
    <property type="evidence" value="ECO:0007669"/>
    <property type="project" value="TreeGrafter"/>
</dbReference>
<dbReference type="GO" id="GO:0005739">
    <property type="term" value="C:mitochondrion"/>
    <property type="evidence" value="ECO:0007669"/>
    <property type="project" value="TreeGrafter"/>
</dbReference>
<accession>A0A9W9CTT1</accession>
<dbReference type="EMBL" id="JAPEVB010000005">
    <property type="protein sequence ID" value="KAJ4387930.1"/>
    <property type="molecule type" value="Genomic_DNA"/>
</dbReference>
<keyword evidence="1" id="KW-0560">Oxidoreductase</keyword>
<evidence type="ECO:0000256" key="1">
    <source>
        <dbReference type="ARBA" id="ARBA00023002"/>
    </source>
</evidence>
<keyword evidence="5" id="KW-1185">Reference proteome</keyword>
<dbReference type="AlphaFoldDB" id="A0A9W9CTT1"/>
<evidence type="ECO:0000313" key="4">
    <source>
        <dbReference type="EMBL" id="KAJ4387930.1"/>
    </source>
</evidence>
<evidence type="ECO:0000313" key="5">
    <source>
        <dbReference type="Proteomes" id="UP001140453"/>
    </source>
</evidence>
<evidence type="ECO:0008006" key="6">
    <source>
        <dbReference type="Google" id="ProtNLM"/>
    </source>
</evidence>
<dbReference type="GO" id="GO:0046872">
    <property type="term" value="F:metal ion binding"/>
    <property type="evidence" value="ECO:0007669"/>
    <property type="project" value="InterPro"/>
</dbReference>
<dbReference type="Pfam" id="PF25137">
    <property type="entry name" value="ADH_Fe_C"/>
    <property type="match status" value="1"/>
</dbReference>